<feature type="compositionally biased region" description="Polar residues" evidence="1">
    <location>
        <begin position="1"/>
        <end position="12"/>
    </location>
</feature>
<evidence type="ECO:0000313" key="2">
    <source>
        <dbReference type="EMBL" id="JAV15377.1"/>
    </source>
</evidence>
<proteinExistence type="predicted"/>
<feature type="compositionally biased region" description="Basic residues" evidence="1">
    <location>
        <begin position="46"/>
        <end position="62"/>
    </location>
</feature>
<name>A0A1L8E9H2_HAEIR</name>
<sequence length="80" mass="8809">MPENQEAVSPQTRRTRAHSPSEVRASNPSKTTSGKEKKIGGTPTVKRIKPKRGRGRPLKRKNQISATGKPLGRPKKVKDV</sequence>
<protein>
    <submittedName>
        <fullName evidence="2">Uncharacterized protein</fullName>
    </submittedName>
</protein>
<evidence type="ECO:0000256" key="1">
    <source>
        <dbReference type="SAM" id="MobiDB-lite"/>
    </source>
</evidence>
<dbReference type="AlphaFoldDB" id="A0A1L8E9H2"/>
<organism evidence="2">
    <name type="scientific">Haematobia irritans</name>
    <name type="common">Horn fly</name>
    <name type="synonym">Conops irritans</name>
    <dbReference type="NCBI Taxonomy" id="7368"/>
    <lineage>
        <taxon>Eukaryota</taxon>
        <taxon>Metazoa</taxon>
        <taxon>Ecdysozoa</taxon>
        <taxon>Arthropoda</taxon>
        <taxon>Hexapoda</taxon>
        <taxon>Insecta</taxon>
        <taxon>Pterygota</taxon>
        <taxon>Neoptera</taxon>
        <taxon>Endopterygota</taxon>
        <taxon>Diptera</taxon>
        <taxon>Brachycera</taxon>
        <taxon>Muscomorpha</taxon>
        <taxon>Muscoidea</taxon>
        <taxon>Muscidae</taxon>
        <taxon>Haematobia</taxon>
    </lineage>
</organism>
<dbReference type="EMBL" id="GFDG01003422">
    <property type="protein sequence ID" value="JAV15377.1"/>
    <property type="molecule type" value="Transcribed_RNA"/>
</dbReference>
<feature type="region of interest" description="Disordered" evidence="1">
    <location>
        <begin position="1"/>
        <end position="80"/>
    </location>
</feature>
<accession>A0A1L8E9H2</accession>
<reference evidence="2" key="1">
    <citation type="submission" date="2017-01" db="EMBL/GenBank/DDBJ databases">
        <title>An insight into the sialome and mialome of the horn fly, Haematobia irritans.</title>
        <authorList>
            <person name="Breijo M."/>
            <person name="Boiani M."/>
            <person name="Ures X."/>
            <person name="Rocha S."/>
            <person name="Sequeira M."/>
            <person name="Ribeiro J.M."/>
        </authorList>
    </citation>
    <scope>NUCLEOTIDE SEQUENCE</scope>
</reference>